<comment type="caution">
    <text evidence="2">The sequence shown here is derived from an EMBL/GenBank/DDBJ whole genome shotgun (WGS) entry which is preliminary data.</text>
</comment>
<evidence type="ECO:0008006" key="4">
    <source>
        <dbReference type="Google" id="ProtNLM"/>
    </source>
</evidence>
<reference evidence="2 3" key="1">
    <citation type="submission" date="2012-11" db="EMBL/GenBank/DDBJ databases">
        <title>Whole genome sequence of Acidisphaera rubrifaciens HS-AP3.</title>
        <authorList>
            <person name="Azuma Y."/>
            <person name="Higashiura N."/>
            <person name="Hirakawa H."/>
            <person name="Matsushita K."/>
        </authorList>
    </citation>
    <scope>NUCLEOTIDE SEQUENCE [LARGE SCALE GENOMIC DNA]</scope>
    <source>
        <strain evidence="2 3">HS-AP3</strain>
    </source>
</reference>
<protein>
    <recommendedName>
        <fullName evidence="4">Fatty acid hydroxylase</fullName>
    </recommendedName>
</protein>
<feature type="transmembrane region" description="Helical" evidence="1">
    <location>
        <begin position="122"/>
        <end position="142"/>
    </location>
</feature>
<name>A0A0D6P8G3_9PROT</name>
<keyword evidence="3" id="KW-1185">Reference proteome</keyword>
<feature type="transmembrane region" description="Helical" evidence="1">
    <location>
        <begin position="148"/>
        <end position="168"/>
    </location>
</feature>
<dbReference type="Proteomes" id="UP000032680">
    <property type="component" value="Unassembled WGS sequence"/>
</dbReference>
<accession>A0A0D6P8G3</accession>
<gene>
    <name evidence="2" type="ORF">Asru_0240_13</name>
</gene>
<evidence type="ECO:0000256" key="1">
    <source>
        <dbReference type="SAM" id="Phobius"/>
    </source>
</evidence>
<dbReference type="RefSeq" id="WP_048861115.1">
    <property type="nucleotide sequence ID" value="NZ_BANB01000240.1"/>
</dbReference>
<proteinExistence type="predicted"/>
<evidence type="ECO:0000313" key="3">
    <source>
        <dbReference type="Proteomes" id="UP000032680"/>
    </source>
</evidence>
<organism evidence="2 3">
    <name type="scientific">Acidisphaera rubrifaciens HS-AP3</name>
    <dbReference type="NCBI Taxonomy" id="1231350"/>
    <lineage>
        <taxon>Bacteria</taxon>
        <taxon>Pseudomonadati</taxon>
        <taxon>Pseudomonadota</taxon>
        <taxon>Alphaproteobacteria</taxon>
        <taxon>Acetobacterales</taxon>
        <taxon>Acetobacteraceae</taxon>
        <taxon>Acidisphaera</taxon>
    </lineage>
</organism>
<keyword evidence="1" id="KW-0472">Membrane</keyword>
<feature type="transmembrane region" description="Helical" evidence="1">
    <location>
        <begin position="27"/>
        <end position="46"/>
    </location>
</feature>
<evidence type="ECO:0000313" key="2">
    <source>
        <dbReference type="EMBL" id="GAN77134.1"/>
    </source>
</evidence>
<dbReference type="AlphaFoldDB" id="A0A0D6P8G3"/>
<dbReference type="OrthoDB" id="5965958at2"/>
<keyword evidence="1" id="KW-1133">Transmembrane helix</keyword>
<dbReference type="EMBL" id="BANB01000240">
    <property type="protein sequence ID" value="GAN77134.1"/>
    <property type="molecule type" value="Genomic_DNA"/>
</dbReference>
<feature type="transmembrane region" description="Helical" evidence="1">
    <location>
        <begin position="52"/>
        <end position="74"/>
    </location>
</feature>
<keyword evidence="1" id="KW-0812">Transmembrane</keyword>
<sequence length="261" mass="30060">MPTTRQTARQAAFRADFRARIARAYDGWLHVALIAAIGFATIWYCARQLHGVAWYDWLVVPVAFVISNVFEWWIHKFVMHRPVPGFMGIYKRHTLAHHQFFTESEPSFDDSRDFRIVFFPPYALVAFIVISLPAAAALMAVGLPNAGWLLLLTNVGLYLNYELFHYCCHVKDDRIVRHIPLVNSIRRHHIAHHNTAIMMERNFNLTYPIADWVFGTSDLRRGLLGHLFNGYSTRHVARDLKRVRNTHDDPSAGHTVTVAAE</sequence>